<feature type="compositionally biased region" description="Polar residues" evidence="1">
    <location>
        <begin position="403"/>
        <end position="419"/>
    </location>
</feature>
<feature type="region of interest" description="Disordered" evidence="1">
    <location>
        <begin position="321"/>
        <end position="419"/>
    </location>
</feature>
<feature type="region of interest" description="Disordered" evidence="1">
    <location>
        <begin position="433"/>
        <end position="478"/>
    </location>
</feature>
<proteinExistence type="predicted"/>
<accession>A0A1F6G5U2</accession>
<gene>
    <name evidence="2" type="ORF">A2609_01810</name>
</gene>
<dbReference type="AlphaFoldDB" id="A0A1F6G5U2"/>
<feature type="compositionally biased region" description="Polar residues" evidence="1">
    <location>
        <begin position="458"/>
        <end position="478"/>
    </location>
</feature>
<dbReference type="Proteomes" id="UP000176867">
    <property type="component" value="Unassembled WGS sequence"/>
</dbReference>
<organism evidence="2 3">
    <name type="scientific">Candidatus Kaiserbacteria bacterium RIFOXYD1_FULL_47_14</name>
    <dbReference type="NCBI Taxonomy" id="1798533"/>
    <lineage>
        <taxon>Bacteria</taxon>
        <taxon>Candidatus Kaiseribacteriota</taxon>
    </lineage>
</organism>
<dbReference type="EMBL" id="MFMU01000007">
    <property type="protein sequence ID" value="OGG93442.1"/>
    <property type="molecule type" value="Genomic_DNA"/>
</dbReference>
<evidence type="ECO:0000313" key="3">
    <source>
        <dbReference type="Proteomes" id="UP000176867"/>
    </source>
</evidence>
<evidence type="ECO:0000256" key="1">
    <source>
        <dbReference type="SAM" id="MobiDB-lite"/>
    </source>
</evidence>
<name>A0A1F6G5U2_9BACT</name>
<evidence type="ECO:0000313" key="2">
    <source>
        <dbReference type="EMBL" id="OGG93442.1"/>
    </source>
</evidence>
<dbReference type="STRING" id="1798533.A2609_01810"/>
<sequence>MKNNLLFASILGVGLIVSSLIVVNGAFAQTTPYTIKYPITELGNCKSKDACKNYCDDPNHIDACVTFAEKNGMLSSEQLAEAKQVQAAIAKGIKPPACNGKKECDAYCEEPIHMKECISFGEASGFLKGKELQDAKKMIVAIDNGATPPACKGKEACDAYCSDRSHIEACMTFAQAAGLMTPEEAQNSEKMMAAIKKGFMPPDCRGKEACDAYCAESAHTDECINFSIAAGFMTEKEAEMAKKTGGKGPGGCIGKDACDAFCNTPDNQQTCMNFARDNGIISEEETQRMQEGQQKFKDSMQNIPAEVEDCMKTILGDSSFEKIKSGQTIPPRDMSEKVDSCFSKMGSPREKQPGKGGDIPPAGQGQMMAPGDQQTPGTQFVPRMEPGDGPTQGQDGEDIQFAPGTSANQPPSPEGQQAPGTLFVPRVEIEVNNQLPPEGTSGAYPNQQVQFAPGTQPMMPTSGGTEPTPLPTGSTAPQSFNFDLNSSFAAVITAFQESRF</sequence>
<protein>
    <submittedName>
        <fullName evidence="2">Uncharacterized protein</fullName>
    </submittedName>
</protein>
<reference evidence="2 3" key="1">
    <citation type="journal article" date="2016" name="Nat. Commun.">
        <title>Thousands of microbial genomes shed light on interconnected biogeochemical processes in an aquifer system.</title>
        <authorList>
            <person name="Anantharaman K."/>
            <person name="Brown C.T."/>
            <person name="Hug L.A."/>
            <person name="Sharon I."/>
            <person name="Castelle C.J."/>
            <person name="Probst A.J."/>
            <person name="Thomas B.C."/>
            <person name="Singh A."/>
            <person name="Wilkins M.J."/>
            <person name="Karaoz U."/>
            <person name="Brodie E.L."/>
            <person name="Williams K.H."/>
            <person name="Hubbard S.S."/>
            <person name="Banfield J.F."/>
        </authorList>
    </citation>
    <scope>NUCLEOTIDE SEQUENCE [LARGE SCALE GENOMIC DNA]</scope>
</reference>
<comment type="caution">
    <text evidence="2">The sequence shown here is derived from an EMBL/GenBank/DDBJ whole genome shotgun (WGS) entry which is preliminary data.</text>
</comment>